<dbReference type="Pfam" id="PF00027">
    <property type="entry name" value="cNMP_binding"/>
    <property type="match status" value="1"/>
</dbReference>
<dbReference type="GO" id="GO:0008773">
    <property type="term" value="F:[protein-PII] uridylyltransferase activity"/>
    <property type="evidence" value="ECO:0007669"/>
    <property type="project" value="InterPro"/>
</dbReference>
<evidence type="ECO:0000313" key="5">
    <source>
        <dbReference type="EMBL" id="TQV76786.1"/>
    </source>
</evidence>
<dbReference type="InterPro" id="IPR046342">
    <property type="entry name" value="CBS_dom_sf"/>
</dbReference>
<dbReference type="CDD" id="cd05401">
    <property type="entry name" value="NT_GlnE_GlnD_like"/>
    <property type="match status" value="1"/>
</dbReference>
<dbReference type="InterPro" id="IPR000644">
    <property type="entry name" value="CBS_dom"/>
</dbReference>
<feature type="domain" description="Cyclic nucleotide-binding" evidence="3">
    <location>
        <begin position="17"/>
        <end position="116"/>
    </location>
</feature>
<dbReference type="OrthoDB" id="9808528at2"/>
<evidence type="ECO:0000259" key="3">
    <source>
        <dbReference type="PROSITE" id="PS50042"/>
    </source>
</evidence>
<accession>A0A545THW9</accession>
<gene>
    <name evidence="5" type="ORF">FLL45_02180</name>
</gene>
<evidence type="ECO:0000256" key="2">
    <source>
        <dbReference type="PROSITE-ProRule" id="PRU00703"/>
    </source>
</evidence>
<dbReference type="Pfam" id="PF03445">
    <property type="entry name" value="DUF294"/>
    <property type="match status" value="1"/>
</dbReference>
<dbReference type="PANTHER" id="PTHR48108:SF26">
    <property type="entry name" value="CBS DOMAIN-CONTAINING PROTEIN DDB_G0289609"/>
    <property type="match status" value="1"/>
</dbReference>
<dbReference type="EMBL" id="VIKR01000001">
    <property type="protein sequence ID" value="TQV76786.1"/>
    <property type="molecule type" value="Genomic_DNA"/>
</dbReference>
<dbReference type="InterPro" id="IPR018821">
    <property type="entry name" value="DUF294_put_nucleoTrafse_sb-bd"/>
</dbReference>
<dbReference type="Gene3D" id="3.10.580.10">
    <property type="entry name" value="CBS-domain"/>
    <property type="match status" value="1"/>
</dbReference>
<dbReference type="InterPro" id="IPR051462">
    <property type="entry name" value="CBS_domain-containing"/>
</dbReference>
<dbReference type="InterPro" id="IPR005105">
    <property type="entry name" value="GlnD_Uridyltrans_N"/>
</dbReference>
<dbReference type="InterPro" id="IPR000595">
    <property type="entry name" value="cNMP-bd_dom"/>
</dbReference>
<dbReference type="InterPro" id="IPR018490">
    <property type="entry name" value="cNMP-bd_dom_sf"/>
</dbReference>
<evidence type="ECO:0000259" key="4">
    <source>
        <dbReference type="PROSITE" id="PS51371"/>
    </source>
</evidence>
<dbReference type="PROSITE" id="PS51371">
    <property type="entry name" value="CBS"/>
    <property type="match status" value="1"/>
</dbReference>
<keyword evidence="2" id="KW-0129">CBS domain</keyword>
<dbReference type="RefSeq" id="WP_142888146.1">
    <property type="nucleotide sequence ID" value="NZ_VIKR01000001.1"/>
</dbReference>
<dbReference type="Gene3D" id="2.60.120.10">
    <property type="entry name" value="Jelly Rolls"/>
    <property type="match status" value="1"/>
</dbReference>
<dbReference type="PROSITE" id="PS50042">
    <property type="entry name" value="CNMP_BINDING_3"/>
    <property type="match status" value="1"/>
</dbReference>
<reference evidence="5 6" key="1">
    <citation type="submission" date="2019-06" db="EMBL/GenBank/DDBJ databases">
        <title>Draft genome of Aliikangiella marina GYP-15.</title>
        <authorList>
            <person name="Wang G."/>
        </authorList>
    </citation>
    <scope>NUCLEOTIDE SEQUENCE [LARGE SCALE GENOMIC DNA]</scope>
    <source>
        <strain evidence="5 6">GYP-15</strain>
    </source>
</reference>
<dbReference type="SUPFAM" id="SSF54631">
    <property type="entry name" value="CBS-domain pair"/>
    <property type="match status" value="1"/>
</dbReference>
<dbReference type="PANTHER" id="PTHR48108">
    <property type="entry name" value="CBS DOMAIN-CONTAINING PROTEIN CBSX2, CHLOROPLASTIC"/>
    <property type="match status" value="1"/>
</dbReference>
<dbReference type="Pfam" id="PF10335">
    <property type="entry name" value="DUF294_C"/>
    <property type="match status" value="1"/>
</dbReference>
<dbReference type="SUPFAM" id="SSF51206">
    <property type="entry name" value="cAMP-binding domain-like"/>
    <property type="match status" value="1"/>
</dbReference>
<sequence length="618" mass="69655">MEIETLEIFQYVSQCEPIAKLSEQQRKALISTIEIQYAKRGTSILNPGDTNEYLYLIRSGAVERQEQNGQIVAQFSETDFFGQASLQRKGEVKRQVKALEDTLLYLIPASIFFELFETEPYFKYYFDRSTIKNTTDNFQLNAKGSQLNYTPVKSLLQDNIQYIDHKTTVGKCAQIMRQTGCTSLLITNNDDVKGIVTDRAFCTKVVAEGLSHESPVGLIMSEGLLTINADSTASEALMKMARFNVRHLPVLSNKKYIGVLTATDLIHRQSNNPIYLINKIFNTNTIEGLVKASDQIPVTLTQMVEQGLDASDISYTISSIGRAINRQLLKMAEEQLGEPPVEYAWVIAGSLARNDQTAKSDQDNMLLLADDYDADLHDDYFQSLCQFVCDGLNACGYVYCPGDVMAINPKWRQPLDVWKTYFDSWILKPEPKALMYASIFFDLRSIHGTQSLLTQLQEYVNKLVKTQPMFLNYMAANALHHTPPLGLFRSFVLEDHGSEKKALNMKKRGVVPITDLARVYALACGCYPINTIDRLEAACESGALSQPGLHDLKDAFVFLSNIRVQHQAKQISQGIDADNYLAPETLSSLEKRHLKDTFETVRTYQSAMSTRYQTGRLN</sequence>
<evidence type="ECO:0000256" key="1">
    <source>
        <dbReference type="ARBA" id="ARBA00022737"/>
    </source>
</evidence>
<keyword evidence="6" id="KW-1185">Reference proteome</keyword>
<dbReference type="Pfam" id="PF00571">
    <property type="entry name" value="CBS"/>
    <property type="match status" value="2"/>
</dbReference>
<keyword evidence="1" id="KW-0677">Repeat</keyword>
<dbReference type="Proteomes" id="UP000317839">
    <property type="component" value="Unassembled WGS sequence"/>
</dbReference>
<protein>
    <submittedName>
        <fullName evidence="5">Cyclic nucleotide-binding/CBS domain-containing protein</fullName>
    </submittedName>
</protein>
<name>A0A545THW9_9GAMM</name>
<organism evidence="5 6">
    <name type="scientific">Aliikangiella marina</name>
    <dbReference type="NCBI Taxonomy" id="1712262"/>
    <lineage>
        <taxon>Bacteria</taxon>
        <taxon>Pseudomonadati</taxon>
        <taxon>Pseudomonadota</taxon>
        <taxon>Gammaproteobacteria</taxon>
        <taxon>Oceanospirillales</taxon>
        <taxon>Pleioneaceae</taxon>
        <taxon>Aliikangiella</taxon>
    </lineage>
</organism>
<evidence type="ECO:0000313" key="6">
    <source>
        <dbReference type="Proteomes" id="UP000317839"/>
    </source>
</evidence>
<dbReference type="SMART" id="SM00116">
    <property type="entry name" value="CBS"/>
    <property type="match status" value="2"/>
</dbReference>
<dbReference type="InterPro" id="IPR014710">
    <property type="entry name" value="RmlC-like_jellyroll"/>
</dbReference>
<feature type="domain" description="CBS" evidence="4">
    <location>
        <begin position="220"/>
        <end position="276"/>
    </location>
</feature>
<comment type="caution">
    <text evidence="5">The sequence shown here is derived from an EMBL/GenBank/DDBJ whole genome shotgun (WGS) entry which is preliminary data.</text>
</comment>
<proteinExistence type="predicted"/>
<dbReference type="CDD" id="cd00038">
    <property type="entry name" value="CAP_ED"/>
    <property type="match status" value="1"/>
</dbReference>
<dbReference type="AlphaFoldDB" id="A0A545THW9"/>